<dbReference type="GO" id="GO:0005773">
    <property type="term" value="C:vacuole"/>
    <property type="evidence" value="ECO:0007669"/>
    <property type="project" value="TreeGrafter"/>
</dbReference>
<dbReference type="Pfam" id="PF00450">
    <property type="entry name" value="Peptidase_S10"/>
    <property type="match status" value="1"/>
</dbReference>
<dbReference type="InterPro" id="IPR001563">
    <property type="entry name" value="Peptidase_S10"/>
</dbReference>
<dbReference type="AlphaFoldDB" id="A0AAV0GHI9"/>
<evidence type="ECO:0000313" key="4">
    <source>
        <dbReference type="Proteomes" id="UP001152523"/>
    </source>
</evidence>
<proteinExistence type="inferred from homology"/>
<dbReference type="PANTHER" id="PTHR11802">
    <property type="entry name" value="SERINE PROTEASE FAMILY S10 SERINE CARBOXYPEPTIDASE"/>
    <property type="match status" value="1"/>
</dbReference>
<gene>
    <name evidence="3" type="ORF">CEPIT_LOCUS43142</name>
</gene>
<dbReference type="EMBL" id="CAMAPF010001107">
    <property type="protein sequence ID" value="CAH9146649.1"/>
    <property type="molecule type" value="Genomic_DNA"/>
</dbReference>
<dbReference type="Gene3D" id="3.40.50.1820">
    <property type="entry name" value="alpha/beta hydrolase"/>
    <property type="match status" value="1"/>
</dbReference>
<reference evidence="3" key="1">
    <citation type="submission" date="2022-07" db="EMBL/GenBank/DDBJ databases">
        <authorList>
            <person name="Macas J."/>
            <person name="Novak P."/>
            <person name="Neumann P."/>
        </authorList>
    </citation>
    <scope>NUCLEOTIDE SEQUENCE</scope>
</reference>
<dbReference type="GO" id="GO:0006508">
    <property type="term" value="P:proteolysis"/>
    <property type="evidence" value="ECO:0007669"/>
    <property type="project" value="InterPro"/>
</dbReference>
<evidence type="ECO:0000313" key="3">
    <source>
        <dbReference type="EMBL" id="CAH9146649.1"/>
    </source>
</evidence>
<organism evidence="3 4">
    <name type="scientific">Cuscuta epithymum</name>
    <dbReference type="NCBI Taxonomy" id="186058"/>
    <lineage>
        <taxon>Eukaryota</taxon>
        <taxon>Viridiplantae</taxon>
        <taxon>Streptophyta</taxon>
        <taxon>Embryophyta</taxon>
        <taxon>Tracheophyta</taxon>
        <taxon>Spermatophyta</taxon>
        <taxon>Magnoliopsida</taxon>
        <taxon>eudicotyledons</taxon>
        <taxon>Gunneridae</taxon>
        <taxon>Pentapetalae</taxon>
        <taxon>asterids</taxon>
        <taxon>lamiids</taxon>
        <taxon>Solanales</taxon>
        <taxon>Convolvulaceae</taxon>
        <taxon>Cuscuteae</taxon>
        <taxon>Cuscuta</taxon>
        <taxon>Cuscuta subgen. Cuscuta</taxon>
    </lineage>
</organism>
<sequence>MTSLRLLVLNIFWFLHCAFTITNADLINRLPGQPSDLNFNQYSGYIVTDDYHGRAQFYYFVEAQSKNKLSFPLTLWLGGAYGCSSFGVGVFAENGPFRPGKDGNLTKNDFSWNLASNMLYVDSPIGTSFSYSNSTSDYKHWTDTNTANENMKFLLKWFEKFPEYSNLDFYIAGDSYGGHLVPQLATKVLEYNTKPHVRPIKLKAIAIGNPFLDIRISLSGVENMWHRGMISEEMVSMQKSVCSMARYYTEYASGKRTKACHDMMLKLLQENGDELDVDDMLMPICLTTDDNSSSSPQHYYRGGASETSIHDPCIYDNVKAYLTKPDVHRALHVAPLPFHWDTECTGLANQRTPQFEINIIPTLSLLLRRHLPVLLYSGDQDLMVPVAQTRKIAYMLARDLKLTTLHKNGPWYDGHQVEARACYMCPLLG</sequence>
<dbReference type="GO" id="GO:0004185">
    <property type="term" value="F:serine-type carboxypeptidase activity"/>
    <property type="evidence" value="ECO:0007669"/>
    <property type="project" value="InterPro"/>
</dbReference>
<dbReference type="PANTHER" id="PTHR11802:SF349">
    <property type="entry name" value="SERINE CARBOXYPEPTIDASE-LIKE 46"/>
    <property type="match status" value="1"/>
</dbReference>
<evidence type="ECO:0000256" key="2">
    <source>
        <dbReference type="SAM" id="SignalP"/>
    </source>
</evidence>
<dbReference type="InterPro" id="IPR029058">
    <property type="entry name" value="AB_hydrolase_fold"/>
</dbReference>
<keyword evidence="4" id="KW-1185">Reference proteome</keyword>
<keyword evidence="2" id="KW-0732">Signal</keyword>
<accession>A0AAV0GHI9</accession>
<comment type="caution">
    <text evidence="3">The sequence shown here is derived from an EMBL/GenBank/DDBJ whole genome shotgun (WGS) entry which is preliminary data.</text>
</comment>
<name>A0AAV0GHI9_9ASTE</name>
<feature type="chain" id="PRO_5043762614" evidence="2">
    <location>
        <begin position="25"/>
        <end position="429"/>
    </location>
</feature>
<comment type="similarity">
    <text evidence="1">Belongs to the peptidase S10 family.</text>
</comment>
<dbReference type="Proteomes" id="UP001152523">
    <property type="component" value="Unassembled WGS sequence"/>
</dbReference>
<evidence type="ECO:0000256" key="1">
    <source>
        <dbReference type="ARBA" id="ARBA00009431"/>
    </source>
</evidence>
<protein>
    <submittedName>
        <fullName evidence="3">Uncharacterized protein</fullName>
    </submittedName>
</protein>
<feature type="signal peptide" evidence="2">
    <location>
        <begin position="1"/>
        <end position="24"/>
    </location>
</feature>
<dbReference type="SUPFAM" id="SSF53474">
    <property type="entry name" value="alpha/beta-Hydrolases"/>
    <property type="match status" value="1"/>
</dbReference>
<dbReference type="FunFam" id="3.40.50.1820:FF:000211">
    <property type="entry name" value="Carboxypeptidase"/>
    <property type="match status" value="1"/>
</dbReference>
<dbReference type="PRINTS" id="PR00724">
    <property type="entry name" value="CRBOXYPTASEC"/>
</dbReference>